<evidence type="ECO:0000313" key="4">
    <source>
        <dbReference type="Proteomes" id="UP000293519"/>
    </source>
</evidence>
<dbReference type="PANTHER" id="PTHR35526:SF3">
    <property type="entry name" value="ANTI-SIGMA-F FACTOR RSBW"/>
    <property type="match status" value="1"/>
</dbReference>
<dbReference type="CDD" id="cd16936">
    <property type="entry name" value="HATPase_RsbW-like"/>
    <property type="match status" value="1"/>
</dbReference>
<dbReference type="Gene3D" id="3.30.565.10">
    <property type="entry name" value="Histidine kinase-like ATPase, C-terminal domain"/>
    <property type="match status" value="1"/>
</dbReference>
<dbReference type="SUPFAM" id="SSF55874">
    <property type="entry name" value="ATPase domain of HSP90 chaperone/DNA topoisomerase II/histidine kinase"/>
    <property type="match status" value="1"/>
</dbReference>
<reference evidence="3 4" key="1">
    <citation type="journal article" date="2015" name="Stand. Genomic Sci.">
        <title>Genomic Encyclopedia of Bacterial and Archaeal Type Strains, Phase III: the genomes of soil and plant-associated and newly described type strains.</title>
        <authorList>
            <person name="Whitman W.B."/>
            <person name="Woyke T."/>
            <person name="Klenk H.P."/>
            <person name="Zhou Y."/>
            <person name="Lilburn T.G."/>
            <person name="Beck B.J."/>
            <person name="De Vos P."/>
            <person name="Vandamme P."/>
            <person name="Eisen J.A."/>
            <person name="Garrity G."/>
            <person name="Hugenholtz P."/>
            <person name="Kyrpides N.C."/>
        </authorList>
    </citation>
    <scope>NUCLEOTIDE SEQUENCE [LARGE SCALE GENOMIC DNA]</scope>
    <source>
        <strain evidence="3 4">CV2</strain>
    </source>
</reference>
<sequence length="141" mass="15192">MMPESVSRTVRLTTPPGDVNTVHDFLVDVWHEASTVSEIDRMSIETALIELAANVMQHADSDGAGLACEFAIVIDDEAIAITVRDTGEPGEIQLVGAEMPELDAESGRGLALITALVDDVAYSQEDGNNVWRLRRSRVATA</sequence>
<dbReference type="InterPro" id="IPR003594">
    <property type="entry name" value="HATPase_dom"/>
</dbReference>
<feature type="domain" description="Histidine kinase/HSP90-like ATPase" evidence="2">
    <location>
        <begin position="16"/>
        <end position="131"/>
    </location>
</feature>
<gene>
    <name evidence="3" type="ORF">EV141_2003</name>
</gene>
<keyword evidence="1" id="KW-0723">Serine/threonine-protein kinase</keyword>
<name>A0A4Q7LSD7_9MICO</name>
<organism evidence="3 4">
    <name type="scientific">Microcella putealis</name>
    <dbReference type="NCBI Taxonomy" id="337005"/>
    <lineage>
        <taxon>Bacteria</taxon>
        <taxon>Bacillati</taxon>
        <taxon>Actinomycetota</taxon>
        <taxon>Actinomycetes</taxon>
        <taxon>Micrococcales</taxon>
        <taxon>Microbacteriaceae</taxon>
        <taxon>Microcella</taxon>
    </lineage>
</organism>
<evidence type="ECO:0000256" key="1">
    <source>
        <dbReference type="ARBA" id="ARBA00022527"/>
    </source>
</evidence>
<keyword evidence="3" id="KW-0418">Kinase</keyword>
<comment type="caution">
    <text evidence="3">The sequence shown here is derived from an EMBL/GenBank/DDBJ whole genome shotgun (WGS) entry which is preliminary data.</text>
</comment>
<proteinExistence type="predicted"/>
<dbReference type="GO" id="GO:0004674">
    <property type="term" value="F:protein serine/threonine kinase activity"/>
    <property type="evidence" value="ECO:0007669"/>
    <property type="project" value="UniProtKB-KW"/>
</dbReference>
<evidence type="ECO:0000313" key="3">
    <source>
        <dbReference type="EMBL" id="RZS56539.1"/>
    </source>
</evidence>
<keyword evidence="3" id="KW-0808">Transferase</keyword>
<dbReference type="InterPro" id="IPR050267">
    <property type="entry name" value="Anti-sigma-factor_SerPK"/>
</dbReference>
<accession>A0A4Q7LSD7</accession>
<protein>
    <submittedName>
        <fullName evidence="3">Serine/threonine-protein kinase RsbW</fullName>
    </submittedName>
</protein>
<dbReference type="InterPro" id="IPR036890">
    <property type="entry name" value="HATPase_C_sf"/>
</dbReference>
<keyword evidence="4" id="KW-1185">Reference proteome</keyword>
<evidence type="ECO:0000259" key="2">
    <source>
        <dbReference type="Pfam" id="PF13581"/>
    </source>
</evidence>
<dbReference type="Pfam" id="PF13581">
    <property type="entry name" value="HATPase_c_2"/>
    <property type="match status" value="1"/>
</dbReference>
<dbReference type="PANTHER" id="PTHR35526">
    <property type="entry name" value="ANTI-SIGMA-F FACTOR RSBW-RELATED"/>
    <property type="match status" value="1"/>
</dbReference>
<dbReference type="EMBL" id="SGWW01000003">
    <property type="protein sequence ID" value="RZS56539.1"/>
    <property type="molecule type" value="Genomic_DNA"/>
</dbReference>
<dbReference type="Proteomes" id="UP000293519">
    <property type="component" value="Unassembled WGS sequence"/>
</dbReference>
<dbReference type="AlphaFoldDB" id="A0A4Q7LSD7"/>